<dbReference type="InterPro" id="IPR035958">
    <property type="entry name" value="SecB-like_sf"/>
</dbReference>
<organism evidence="1 2">
    <name type="scientific">Vagococcus fessus</name>
    <dbReference type="NCBI Taxonomy" id="120370"/>
    <lineage>
        <taxon>Bacteria</taxon>
        <taxon>Bacillati</taxon>
        <taxon>Bacillota</taxon>
        <taxon>Bacilli</taxon>
        <taxon>Lactobacillales</taxon>
        <taxon>Enterococcaceae</taxon>
        <taxon>Vagococcus</taxon>
    </lineage>
</organism>
<dbReference type="InterPro" id="IPR009530">
    <property type="entry name" value="DUF1149"/>
</dbReference>
<dbReference type="OrthoDB" id="2226139at2"/>
<comment type="caution">
    <text evidence="1">The sequence shown here is derived from an EMBL/GenBank/DDBJ whole genome shotgun (WGS) entry which is preliminary data.</text>
</comment>
<dbReference type="Pfam" id="PF06619">
    <property type="entry name" value="DUF1149"/>
    <property type="match status" value="1"/>
</dbReference>
<evidence type="ECO:0000313" key="1">
    <source>
        <dbReference type="EMBL" id="RSU03148.1"/>
    </source>
</evidence>
<reference evidence="1 2" key="1">
    <citation type="submission" date="2017-05" db="EMBL/GenBank/DDBJ databases">
        <title>Vagococcus spp. assemblies.</title>
        <authorList>
            <person name="Gulvik C.A."/>
        </authorList>
    </citation>
    <scope>NUCLEOTIDE SEQUENCE [LARGE SCALE GENOMIC DNA]</scope>
    <source>
        <strain evidence="1 2">CCUG 41755</strain>
    </source>
</reference>
<gene>
    <name evidence="1" type="ORF">CBF31_05375</name>
</gene>
<dbReference type="SUPFAM" id="SSF54611">
    <property type="entry name" value="SecB-like"/>
    <property type="match status" value="1"/>
</dbReference>
<dbReference type="AlphaFoldDB" id="A0A430A7R4"/>
<keyword evidence="2" id="KW-1185">Reference proteome</keyword>
<dbReference type="Gene3D" id="3.10.420.10">
    <property type="entry name" value="SecB-like"/>
    <property type="match status" value="1"/>
</dbReference>
<dbReference type="RefSeq" id="WP_126831360.1">
    <property type="nucleotide sequence ID" value="NZ_CBCRYB010000004.1"/>
</dbReference>
<name>A0A430A7R4_9ENTE</name>
<dbReference type="PIRSF" id="PIRSF031568">
    <property type="entry name" value="UCP031568"/>
    <property type="match status" value="1"/>
</dbReference>
<protein>
    <submittedName>
        <fullName evidence="1">Uncharacterized protein</fullName>
    </submittedName>
</protein>
<dbReference type="Proteomes" id="UP000287101">
    <property type="component" value="Unassembled WGS sequence"/>
</dbReference>
<proteinExistence type="predicted"/>
<evidence type="ECO:0000313" key="2">
    <source>
        <dbReference type="Proteomes" id="UP000287101"/>
    </source>
</evidence>
<dbReference type="EMBL" id="NGJY01000002">
    <property type="protein sequence ID" value="RSU03148.1"/>
    <property type="molecule type" value="Genomic_DNA"/>
</dbReference>
<sequence>MNITRNPELVESFHYDLNNPENELETNIAVEIVPLDMSEQEDFPHDTSCVLGLRVVYQIVYEAFVLTGAVRQPVIVNDRIITEPSELTQEEVSELMQPLFSIIKRMTYEVTEIALDQPGVELNFSSTAEPMQEETEA</sequence>
<accession>A0A430A7R4</accession>